<dbReference type="InterPro" id="IPR014001">
    <property type="entry name" value="Helicase_ATP-bd"/>
</dbReference>
<dbReference type="GO" id="GO:0046872">
    <property type="term" value="F:metal ion binding"/>
    <property type="evidence" value="ECO:0007669"/>
    <property type="project" value="UniProtKB-KW"/>
</dbReference>
<dbReference type="SUPFAM" id="SSF52540">
    <property type="entry name" value="P-loop containing nucleoside triphosphate hydrolases"/>
    <property type="match status" value="1"/>
</dbReference>
<dbReference type="GO" id="GO:0005524">
    <property type="term" value="F:ATP binding"/>
    <property type="evidence" value="ECO:0007669"/>
    <property type="project" value="UniProtKB-UniRule"/>
</dbReference>
<feature type="binding site" evidence="11">
    <location>
        <position position="195"/>
    </location>
    <ligand>
        <name>[4Fe-4S] cluster</name>
        <dbReference type="ChEBI" id="CHEBI:49883"/>
    </ligand>
</feature>
<comment type="function">
    <text evidence="11">DNA-dependent ATPase and 5'-3' DNA helicase. Unwinds D-loops, R-loops, forked DNA and G-quadruplex DNA.</text>
</comment>
<dbReference type="GO" id="GO:0003677">
    <property type="term" value="F:DNA binding"/>
    <property type="evidence" value="ECO:0007669"/>
    <property type="project" value="UniProtKB-UniRule"/>
</dbReference>
<dbReference type="GO" id="GO:0033677">
    <property type="term" value="F:DNA/RNA helicase activity"/>
    <property type="evidence" value="ECO:0007669"/>
    <property type="project" value="TreeGrafter"/>
</dbReference>
<dbReference type="GO" id="GO:0006281">
    <property type="term" value="P:DNA repair"/>
    <property type="evidence" value="ECO:0007669"/>
    <property type="project" value="TreeGrafter"/>
</dbReference>
<dbReference type="NCBIfam" id="NF008729">
    <property type="entry name" value="PRK11747.1"/>
    <property type="match status" value="1"/>
</dbReference>
<dbReference type="PANTHER" id="PTHR11472">
    <property type="entry name" value="DNA REPAIR DEAD HELICASE RAD3/XP-D SUBFAMILY MEMBER"/>
    <property type="match status" value="1"/>
</dbReference>
<feature type="binding site" evidence="11">
    <location>
        <position position="120"/>
    </location>
    <ligand>
        <name>[4Fe-4S] cluster</name>
        <dbReference type="ChEBI" id="CHEBI:49883"/>
    </ligand>
</feature>
<dbReference type="RefSeq" id="WP_004965467.1">
    <property type="nucleotide sequence ID" value="NZ_JAEKCK010000001.1"/>
</dbReference>
<keyword evidence="7 11" id="KW-0408">Iron</keyword>
<dbReference type="Gene3D" id="3.40.50.300">
    <property type="entry name" value="P-loop containing nucleotide triphosphate hydrolases"/>
    <property type="match status" value="2"/>
</dbReference>
<evidence type="ECO:0000256" key="8">
    <source>
        <dbReference type="ARBA" id="ARBA00023014"/>
    </source>
</evidence>
<comment type="cofactor">
    <cofactor evidence="11">
        <name>[4Fe-4S] cluster</name>
        <dbReference type="ChEBI" id="CHEBI:49883"/>
    </cofactor>
    <text evidence="11">Binds 1 [4Fe-4S] cluster.</text>
</comment>
<keyword evidence="8 11" id="KW-0411">Iron-sulfur</keyword>
<evidence type="ECO:0000256" key="3">
    <source>
        <dbReference type="ARBA" id="ARBA00022741"/>
    </source>
</evidence>
<evidence type="ECO:0000256" key="5">
    <source>
        <dbReference type="ARBA" id="ARBA00022806"/>
    </source>
</evidence>
<dbReference type="EC" id="5.6.2.3" evidence="11"/>
<dbReference type="InterPro" id="IPR027417">
    <property type="entry name" value="P-loop_NTPase"/>
</dbReference>
<name>A0A3S4DRG6_SEROD</name>
<evidence type="ECO:0000256" key="1">
    <source>
        <dbReference type="ARBA" id="ARBA00022485"/>
    </source>
</evidence>
<comment type="catalytic activity">
    <reaction evidence="11">
        <text>ATP + H2O = ADP + phosphate + H(+)</text>
        <dbReference type="Rhea" id="RHEA:13065"/>
        <dbReference type="ChEBI" id="CHEBI:15377"/>
        <dbReference type="ChEBI" id="CHEBI:15378"/>
        <dbReference type="ChEBI" id="CHEBI:30616"/>
        <dbReference type="ChEBI" id="CHEBI:43474"/>
        <dbReference type="ChEBI" id="CHEBI:456216"/>
        <dbReference type="EC" id="5.6.2.3"/>
    </reaction>
</comment>
<feature type="binding site" evidence="11">
    <location>
        <position position="206"/>
    </location>
    <ligand>
        <name>[4Fe-4S] cluster</name>
        <dbReference type="ChEBI" id="CHEBI:49883"/>
    </ligand>
</feature>
<dbReference type="GO" id="GO:0009432">
    <property type="term" value="P:SOS response"/>
    <property type="evidence" value="ECO:0007669"/>
    <property type="project" value="TreeGrafter"/>
</dbReference>
<organism evidence="13 14">
    <name type="scientific">Serratia odorifera</name>
    <dbReference type="NCBI Taxonomy" id="618"/>
    <lineage>
        <taxon>Bacteria</taxon>
        <taxon>Pseudomonadati</taxon>
        <taxon>Pseudomonadota</taxon>
        <taxon>Gammaproteobacteria</taxon>
        <taxon>Enterobacterales</taxon>
        <taxon>Yersiniaceae</taxon>
        <taxon>Serratia</taxon>
    </lineage>
</organism>
<keyword evidence="9 11" id="KW-0238">DNA-binding</keyword>
<feature type="region of interest" description="Disordered" evidence="12">
    <location>
        <begin position="714"/>
        <end position="733"/>
    </location>
</feature>
<keyword evidence="3 11" id="KW-0547">Nucleotide-binding</keyword>
<dbReference type="Pfam" id="PF13307">
    <property type="entry name" value="Helicase_C_2"/>
    <property type="match status" value="1"/>
</dbReference>
<gene>
    <name evidence="13" type="primary">dinG_2</name>
    <name evidence="11" type="synonym">dinG</name>
    <name evidence="13" type="ORF">NCTC11214_05460</name>
</gene>
<evidence type="ECO:0000256" key="2">
    <source>
        <dbReference type="ARBA" id="ARBA00022723"/>
    </source>
</evidence>
<dbReference type="SMART" id="SM00487">
    <property type="entry name" value="DEXDc"/>
    <property type="match status" value="1"/>
</dbReference>
<dbReference type="GO" id="GO:0051539">
    <property type="term" value="F:4 iron, 4 sulfur cluster binding"/>
    <property type="evidence" value="ECO:0007669"/>
    <property type="project" value="UniProtKB-UniRule"/>
</dbReference>
<evidence type="ECO:0000256" key="9">
    <source>
        <dbReference type="ARBA" id="ARBA00023125"/>
    </source>
</evidence>
<dbReference type="GO" id="GO:0016887">
    <property type="term" value="F:ATP hydrolysis activity"/>
    <property type="evidence" value="ECO:0007669"/>
    <property type="project" value="RHEA"/>
</dbReference>
<dbReference type="InterPro" id="IPR045028">
    <property type="entry name" value="DinG/Rad3-like"/>
</dbReference>
<accession>A0A3S4DRG6</accession>
<proteinExistence type="inferred from homology"/>
<dbReference type="GO" id="GO:0043139">
    <property type="term" value="F:5'-3' DNA helicase activity"/>
    <property type="evidence" value="ECO:0007669"/>
    <property type="project" value="UniProtKB-UniRule"/>
</dbReference>
<dbReference type="Pfam" id="PF06733">
    <property type="entry name" value="DEAD_2"/>
    <property type="match status" value="1"/>
</dbReference>
<dbReference type="InterPro" id="IPR014013">
    <property type="entry name" value="Helic_SF1/SF2_ATP-bd_DinG/Rad3"/>
</dbReference>
<keyword evidence="6 11" id="KW-0067">ATP-binding</keyword>
<reference evidence="13 14" key="1">
    <citation type="submission" date="2018-12" db="EMBL/GenBank/DDBJ databases">
        <authorList>
            <consortium name="Pathogen Informatics"/>
        </authorList>
    </citation>
    <scope>NUCLEOTIDE SEQUENCE [LARGE SCALE GENOMIC DNA]</scope>
    <source>
        <strain evidence="13 14">NCTC11214</strain>
    </source>
</reference>
<dbReference type="HAMAP" id="MF_02205">
    <property type="entry name" value="DinG_proteobact"/>
    <property type="match status" value="1"/>
</dbReference>
<keyword evidence="4 11" id="KW-0378">Hydrolase</keyword>
<dbReference type="Proteomes" id="UP000281391">
    <property type="component" value="Chromosome"/>
</dbReference>
<evidence type="ECO:0000256" key="12">
    <source>
        <dbReference type="SAM" id="MobiDB-lite"/>
    </source>
</evidence>
<feature type="binding site" evidence="11">
    <location>
        <position position="200"/>
    </location>
    <ligand>
        <name>[4Fe-4S] cluster</name>
        <dbReference type="ChEBI" id="CHEBI:49883"/>
    </ligand>
</feature>
<keyword evidence="1 11" id="KW-0004">4Fe-4S</keyword>
<dbReference type="PROSITE" id="PS51193">
    <property type="entry name" value="HELICASE_ATP_BIND_2"/>
    <property type="match status" value="1"/>
</dbReference>
<keyword evidence="10 11" id="KW-0413">Isomerase</keyword>
<dbReference type="SMART" id="SM00488">
    <property type="entry name" value="DEXDc2"/>
    <property type="match status" value="1"/>
</dbReference>
<dbReference type="PANTHER" id="PTHR11472:SF59">
    <property type="entry name" value="ATP-DEPENDENT DNA HELICASE DING"/>
    <property type="match status" value="1"/>
</dbReference>
<sequence>MALSTSVKTQIGQWYKALQQQIPDFISRAPQRQMIAEVAKTLAGDYPRHLAIEAPTGVGKTLSYLIPGIAVGRDEGKPLVVSTANVALQDQIFSKDLPLLKKIIPDLKFTGAFGRRRYVCPRNLASMSTDVAEQGDLMLYLDDDERLPSNGEEQALCQKLSASLSRHQWDGLRDHYAQSIDDTLWAKLSTDKVNCLGRNCHYIRECPFYLARKEIESADVVVANHALVMAALESESVLPNPKELLLVLDEGHHLPEVARDALEIEGEITALSTNLQLDMIVRQVEQCMVQYRPKNPPGLSNSERLKNHCEELRERVQLFEHQVSAYLPGDGSEAEYRFEMGALPPEMVEASARLFKLTDALRGLAEFILNDLTEQSGKHDIVRLHRAILQMSRTLGYLEAMSKLWKLAALEKSSNAPISKWVTRELRDNVSHLYLHCVGIRVSDQLEKLLWRNVPHVVVTSATLRSLNSFARLQEMSGLNEKAGDRFEVLASPFNHVEQGKIVIPQMTFEPAIATEAEHLEEMARFFRAQVAGAQHKGMLILFSSNRAMQTFLGYVTDLRLMLLVQGDQPRYRLVEEHRKRVEKGVASVLVGLQSFAEGLDLKGELLTQVHIHKIAFPPIDSPVILTEGEWLKTLKRYPFEVQSLPSASFNLIQQVGRLIRSNECRGEIVIYDRRLLTKSYGARLLSALPVFPIEQREVPEADKAHKAALKSVAEAAKKQKKAANPFARRRRR</sequence>
<dbReference type="InterPro" id="IPR006555">
    <property type="entry name" value="ATP-dep_Helicase_C"/>
</dbReference>
<evidence type="ECO:0000256" key="11">
    <source>
        <dbReference type="HAMAP-Rule" id="MF_02205"/>
    </source>
</evidence>
<keyword evidence="2 11" id="KW-0479">Metal-binding</keyword>
<dbReference type="EMBL" id="LR134117">
    <property type="protein sequence ID" value="VDZ65413.1"/>
    <property type="molecule type" value="Genomic_DNA"/>
</dbReference>
<evidence type="ECO:0000313" key="13">
    <source>
        <dbReference type="EMBL" id="VDZ65413.1"/>
    </source>
</evidence>
<evidence type="ECO:0000256" key="6">
    <source>
        <dbReference type="ARBA" id="ARBA00022840"/>
    </source>
</evidence>
<dbReference type="KEGG" id="sof:NCTC11214_05460"/>
<evidence type="ECO:0000256" key="4">
    <source>
        <dbReference type="ARBA" id="ARBA00022801"/>
    </source>
</evidence>
<comment type="similarity">
    <text evidence="11">Belongs to the helicase family. DinG subfamily. Type 1 sub-subfamily.</text>
</comment>
<dbReference type="InterPro" id="IPR006554">
    <property type="entry name" value="Helicase-like_DEXD_c2"/>
</dbReference>
<keyword evidence="5 11" id="KW-0347">Helicase</keyword>
<evidence type="ECO:0000256" key="7">
    <source>
        <dbReference type="ARBA" id="ARBA00023004"/>
    </source>
</evidence>
<dbReference type="AlphaFoldDB" id="A0A3S4DRG6"/>
<dbReference type="InterPro" id="IPR010614">
    <property type="entry name" value="RAD3-like_helicase_DEAD"/>
</dbReference>
<evidence type="ECO:0000256" key="10">
    <source>
        <dbReference type="ARBA" id="ARBA00023235"/>
    </source>
</evidence>
<evidence type="ECO:0000313" key="14">
    <source>
        <dbReference type="Proteomes" id="UP000281391"/>
    </source>
</evidence>
<protein>
    <recommendedName>
        <fullName evidence="11">ATP-dependent DNA helicase DinG</fullName>
        <ecNumber evidence="11">5.6.2.3</ecNumber>
    </recommendedName>
    <alternativeName>
        <fullName evidence="11">DNA 5'-3' helicase DinG</fullName>
    </alternativeName>
</protein>
<dbReference type="InterPro" id="IPR039000">
    <property type="entry name" value="DinG_proteobact"/>
</dbReference>
<dbReference type="SMART" id="SM00491">
    <property type="entry name" value="HELICc2"/>
    <property type="match status" value="1"/>
</dbReference>